<name>A0A814JDK8_9BILA</name>
<sequence length="104" mass="11905">METSKKKVFIYALAGVGHLNPIICLATELIKRNNHVVLYGDEAFENLIIKSGSEFRAYSVRFHKKLQGNISEVDDIQGMLNFFHRSIEVAHDDLPYLLNQVEIE</sequence>
<dbReference type="EMBL" id="CAJNOC010004932">
    <property type="protein sequence ID" value="CAF1037902.1"/>
    <property type="molecule type" value="Genomic_DNA"/>
</dbReference>
<keyword evidence="2" id="KW-1185">Reference proteome</keyword>
<dbReference type="Gene3D" id="3.40.50.2000">
    <property type="entry name" value="Glycogen Phosphorylase B"/>
    <property type="match status" value="1"/>
</dbReference>
<gene>
    <name evidence="1" type="ORF">OXX778_LOCUS18206</name>
</gene>
<proteinExistence type="predicted"/>
<evidence type="ECO:0000313" key="2">
    <source>
        <dbReference type="Proteomes" id="UP000663879"/>
    </source>
</evidence>
<protein>
    <recommendedName>
        <fullName evidence="3">Glycosyl transferase</fullName>
    </recommendedName>
</protein>
<dbReference type="SUPFAM" id="SSF53756">
    <property type="entry name" value="UDP-Glycosyltransferase/glycogen phosphorylase"/>
    <property type="match status" value="1"/>
</dbReference>
<evidence type="ECO:0000313" key="1">
    <source>
        <dbReference type="EMBL" id="CAF1037902.1"/>
    </source>
</evidence>
<accession>A0A814JDK8</accession>
<dbReference type="OrthoDB" id="6499590at2759"/>
<organism evidence="1 2">
    <name type="scientific">Brachionus calyciflorus</name>
    <dbReference type="NCBI Taxonomy" id="104777"/>
    <lineage>
        <taxon>Eukaryota</taxon>
        <taxon>Metazoa</taxon>
        <taxon>Spiralia</taxon>
        <taxon>Gnathifera</taxon>
        <taxon>Rotifera</taxon>
        <taxon>Eurotatoria</taxon>
        <taxon>Monogononta</taxon>
        <taxon>Pseudotrocha</taxon>
        <taxon>Ploima</taxon>
        <taxon>Brachionidae</taxon>
        <taxon>Brachionus</taxon>
    </lineage>
</organism>
<evidence type="ECO:0008006" key="3">
    <source>
        <dbReference type="Google" id="ProtNLM"/>
    </source>
</evidence>
<reference evidence="1" key="1">
    <citation type="submission" date="2021-02" db="EMBL/GenBank/DDBJ databases">
        <authorList>
            <person name="Nowell W R."/>
        </authorList>
    </citation>
    <scope>NUCLEOTIDE SEQUENCE</scope>
    <source>
        <strain evidence="1">Ploen Becks lab</strain>
    </source>
</reference>
<dbReference type="AlphaFoldDB" id="A0A814JDK8"/>
<feature type="non-terminal residue" evidence="1">
    <location>
        <position position="104"/>
    </location>
</feature>
<dbReference type="Proteomes" id="UP000663879">
    <property type="component" value="Unassembled WGS sequence"/>
</dbReference>
<comment type="caution">
    <text evidence="1">The sequence shown here is derived from an EMBL/GenBank/DDBJ whole genome shotgun (WGS) entry which is preliminary data.</text>
</comment>